<dbReference type="PANTHER" id="PTHR11113:SF14">
    <property type="entry name" value="N-ACETYLGLUCOSAMINE-6-PHOSPHATE DEACETYLASE"/>
    <property type="match status" value="1"/>
</dbReference>
<feature type="binding site" evidence="11">
    <location>
        <position position="144"/>
    </location>
    <ligand>
        <name>substrate</name>
    </ligand>
</feature>
<evidence type="ECO:0000259" key="13">
    <source>
        <dbReference type="Pfam" id="PF01979"/>
    </source>
</evidence>
<dbReference type="SUPFAM" id="SSF51338">
    <property type="entry name" value="Composite domain of metallo-dependent hydrolases"/>
    <property type="match status" value="1"/>
</dbReference>
<feature type="binding site" evidence="12">
    <location>
        <position position="199"/>
    </location>
    <ligand>
        <name>Zn(2+)</name>
        <dbReference type="ChEBI" id="CHEBI:29105"/>
    </ligand>
</feature>
<dbReference type="PANTHER" id="PTHR11113">
    <property type="entry name" value="N-ACETYLGLUCOSAMINE-6-PHOSPHATE DEACETYLASE"/>
    <property type="match status" value="1"/>
</dbReference>
<protein>
    <recommendedName>
        <fullName evidence="3">N-acetylglucosamine-6-phosphate deacetylase</fullName>
        <ecNumber evidence="2">3.5.1.25</ecNumber>
    </recommendedName>
</protein>
<evidence type="ECO:0000256" key="9">
    <source>
        <dbReference type="PIRNR" id="PIRNR038994"/>
    </source>
</evidence>
<evidence type="ECO:0000256" key="11">
    <source>
        <dbReference type="PIRSR" id="PIRSR038994-2"/>
    </source>
</evidence>
<evidence type="ECO:0000256" key="8">
    <source>
        <dbReference type="ARBA" id="ARBA00060590"/>
    </source>
</evidence>
<dbReference type="EMBL" id="FORT01000017">
    <property type="protein sequence ID" value="SFK66909.1"/>
    <property type="molecule type" value="Genomic_DNA"/>
</dbReference>
<comment type="cofactor">
    <cofactor evidence="12">
        <name>a divalent metal cation</name>
        <dbReference type="ChEBI" id="CHEBI:60240"/>
    </cofactor>
    <text evidence="12">Binds 1 divalent metal cation per subunit.</text>
</comment>
<evidence type="ECO:0000256" key="7">
    <source>
        <dbReference type="ARBA" id="ARBA00047647"/>
    </source>
</evidence>
<dbReference type="EC" id="3.5.1.25" evidence="2"/>
<evidence type="ECO:0000256" key="10">
    <source>
        <dbReference type="PIRSR" id="PIRSR038994-1"/>
    </source>
</evidence>
<feature type="domain" description="Amidohydrolase-related" evidence="13">
    <location>
        <begin position="55"/>
        <end position="384"/>
    </location>
</feature>
<accession>A0A1I4BFY4</accession>
<dbReference type="RefSeq" id="WP_092274564.1">
    <property type="nucleotide sequence ID" value="NZ_BJOE01000031.1"/>
</dbReference>
<keyword evidence="6 9" id="KW-0119">Carbohydrate metabolism</keyword>
<evidence type="ECO:0000313" key="14">
    <source>
        <dbReference type="EMBL" id="SFK66909.1"/>
    </source>
</evidence>
<evidence type="ECO:0000256" key="5">
    <source>
        <dbReference type="ARBA" id="ARBA00022801"/>
    </source>
</evidence>
<gene>
    <name evidence="14" type="ORF">SAMN05518846_11785</name>
</gene>
<dbReference type="AlphaFoldDB" id="A0A1I4BFY4"/>
<dbReference type="Gene3D" id="3.20.20.140">
    <property type="entry name" value="Metal-dependent hydrolases"/>
    <property type="match status" value="1"/>
</dbReference>
<dbReference type="STRING" id="1884381.SAMN05518846_11785"/>
<feature type="binding site" evidence="12">
    <location>
        <position position="133"/>
    </location>
    <ligand>
        <name>Zn(2+)</name>
        <dbReference type="ChEBI" id="CHEBI:29105"/>
    </ligand>
</feature>
<name>A0A1I4BFY4_9BACL</name>
<dbReference type="InterPro" id="IPR011059">
    <property type="entry name" value="Metal-dep_hydrolase_composite"/>
</dbReference>
<dbReference type="Proteomes" id="UP000198915">
    <property type="component" value="Unassembled WGS sequence"/>
</dbReference>
<dbReference type="CDD" id="cd00854">
    <property type="entry name" value="NagA"/>
    <property type="match status" value="1"/>
</dbReference>
<feature type="binding site" evidence="11">
    <location>
        <position position="255"/>
    </location>
    <ligand>
        <name>substrate</name>
    </ligand>
</feature>
<dbReference type="GO" id="GO:0008448">
    <property type="term" value="F:N-acetylglucosamine-6-phosphate deacetylase activity"/>
    <property type="evidence" value="ECO:0007669"/>
    <property type="project" value="UniProtKB-EC"/>
</dbReference>
<dbReference type="GO" id="GO:0006046">
    <property type="term" value="P:N-acetylglucosamine catabolic process"/>
    <property type="evidence" value="ECO:0007669"/>
    <property type="project" value="TreeGrafter"/>
</dbReference>
<organism evidence="14 15">
    <name type="scientific">Brevibacillus centrosporus</name>
    <dbReference type="NCBI Taxonomy" id="54910"/>
    <lineage>
        <taxon>Bacteria</taxon>
        <taxon>Bacillati</taxon>
        <taxon>Bacillota</taxon>
        <taxon>Bacilli</taxon>
        <taxon>Bacillales</taxon>
        <taxon>Paenibacillaceae</taxon>
        <taxon>Brevibacillus</taxon>
    </lineage>
</organism>
<evidence type="ECO:0000256" key="2">
    <source>
        <dbReference type="ARBA" id="ARBA00011899"/>
    </source>
</evidence>
<sequence length="390" mass="41434">MNQTIALRGTVLASGEEIENGLVVVAGGTIQFVGEADTYREALPAGVIEVAEGWIAPGFIDLHMHGINGCDTMDGTPESLQEISRALTRFGVTTFLATTMTAPYGELETALENIVQQKRVGLAGAQVAGIHLEGPWINPRYKGAQKEENIAIPTLDAVRHFYEKAEGLIKVVTIAPEQPEALEAIAWLKDRGVIVSAGHTGASFAQAAEAVEAGVRHFTHCFNAMTGLHHREPGVVGAAMYHEQLSTELIADGIHVHPAVMRILYRVKTAERLALVSDSMRAAAMGEGTYDLGGQEVHVQGQEAKLADGTLAGSILTLNRAVGNMVTLSGVPLPEAVEMASLTPATILGIADRKGRLAAGYDADIVILDKAFQVQATFVAGQNVYRANEN</sequence>
<evidence type="ECO:0000256" key="4">
    <source>
        <dbReference type="ARBA" id="ARBA00022723"/>
    </source>
</evidence>
<feature type="binding site" evidence="11">
    <location>
        <begin position="223"/>
        <end position="224"/>
    </location>
    <ligand>
        <name>substrate</name>
    </ligand>
</feature>
<reference evidence="15" key="1">
    <citation type="submission" date="2016-10" db="EMBL/GenBank/DDBJ databases">
        <authorList>
            <person name="Varghese N."/>
            <person name="Submissions S."/>
        </authorList>
    </citation>
    <scope>NUCLEOTIDE SEQUENCE [LARGE SCALE GENOMIC DNA]</scope>
    <source>
        <strain evidence="15">OK042</strain>
    </source>
</reference>
<dbReference type="Pfam" id="PF01979">
    <property type="entry name" value="Amidohydro_1"/>
    <property type="match status" value="1"/>
</dbReference>
<comment type="similarity">
    <text evidence="1 9">Belongs to the metallo-dependent hydrolases superfamily. NagA family.</text>
</comment>
<dbReference type="FunFam" id="3.20.20.140:FF:000004">
    <property type="entry name" value="N-acetylglucosamine-6-phosphate deacetylase"/>
    <property type="match status" value="1"/>
</dbReference>
<evidence type="ECO:0000313" key="15">
    <source>
        <dbReference type="Proteomes" id="UP000198915"/>
    </source>
</evidence>
<feature type="binding site" evidence="11">
    <location>
        <begin position="311"/>
        <end position="313"/>
    </location>
    <ligand>
        <name>substrate</name>
    </ligand>
</feature>
<dbReference type="NCBIfam" id="TIGR00221">
    <property type="entry name" value="nagA"/>
    <property type="match status" value="1"/>
</dbReference>
<dbReference type="Gene3D" id="2.30.40.10">
    <property type="entry name" value="Urease, subunit C, domain 1"/>
    <property type="match status" value="1"/>
</dbReference>
<evidence type="ECO:0000256" key="3">
    <source>
        <dbReference type="ARBA" id="ARBA00018029"/>
    </source>
</evidence>
<dbReference type="InterPro" id="IPR003764">
    <property type="entry name" value="GlcNAc_6-P_deAcase"/>
</dbReference>
<comment type="catalytic activity">
    <reaction evidence="7">
        <text>N-acetyl-D-glucosamine 6-phosphate + H2O = D-glucosamine 6-phosphate + acetate</text>
        <dbReference type="Rhea" id="RHEA:22936"/>
        <dbReference type="ChEBI" id="CHEBI:15377"/>
        <dbReference type="ChEBI" id="CHEBI:30089"/>
        <dbReference type="ChEBI" id="CHEBI:57513"/>
        <dbReference type="ChEBI" id="CHEBI:58725"/>
        <dbReference type="EC" id="3.5.1.25"/>
    </reaction>
</comment>
<dbReference type="SUPFAM" id="SSF51556">
    <property type="entry name" value="Metallo-dependent hydrolases"/>
    <property type="match status" value="1"/>
</dbReference>
<feature type="binding site" evidence="12">
    <location>
        <position position="220"/>
    </location>
    <ligand>
        <name>Zn(2+)</name>
        <dbReference type="ChEBI" id="CHEBI:29105"/>
    </ligand>
</feature>
<evidence type="ECO:0000256" key="1">
    <source>
        <dbReference type="ARBA" id="ARBA00010716"/>
    </source>
</evidence>
<keyword evidence="15" id="KW-1185">Reference proteome</keyword>
<feature type="binding site" evidence="11">
    <location>
        <position position="231"/>
    </location>
    <ligand>
        <name>substrate</name>
    </ligand>
</feature>
<dbReference type="GO" id="GO:0046872">
    <property type="term" value="F:metal ion binding"/>
    <property type="evidence" value="ECO:0007669"/>
    <property type="project" value="UniProtKB-KW"/>
</dbReference>
<dbReference type="InterPro" id="IPR006680">
    <property type="entry name" value="Amidohydro-rel"/>
</dbReference>
<proteinExistence type="inferred from homology"/>
<keyword evidence="5 9" id="KW-0378">Hydrolase</keyword>
<keyword evidence="4 12" id="KW-0479">Metal-binding</keyword>
<evidence type="ECO:0000256" key="12">
    <source>
        <dbReference type="PIRSR" id="PIRSR038994-3"/>
    </source>
</evidence>
<dbReference type="InterPro" id="IPR032466">
    <property type="entry name" value="Metal_Hydrolase"/>
</dbReference>
<dbReference type="PIRSF" id="PIRSF038994">
    <property type="entry name" value="NagA"/>
    <property type="match status" value="1"/>
</dbReference>
<comment type="pathway">
    <text evidence="8">Amino-sugar metabolism; N-acetylneuraminate degradation; D-fructose 6-phosphate from N-acetylneuraminate: step 4/5.</text>
</comment>
<evidence type="ECO:0000256" key="6">
    <source>
        <dbReference type="ARBA" id="ARBA00023277"/>
    </source>
</evidence>
<feature type="active site" description="Proton donor/acceptor" evidence="10">
    <location>
        <position position="278"/>
    </location>
</feature>